<keyword evidence="2" id="KW-1185">Reference proteome</keyword>
<name>A0A673GGP4_9TELE</name>
<evidence type="ECO:0000313" key="1">
    <source>
        <dbReference type="Ensembl" id="ENSSRHP00000011595.1"/>
    </source>
</evidence>
<protein>
    <submittedName>
        <fullName evidence="1">Uncharacterized protein</fullName>
    </submittedName>
</protein>
<accession>A0A673GGP4</accession>
<proteinExistence type="predicted"/>
<reference evidence="1" key="1">
    <citation type="submission" date="2025-08" db="UniProtKB">
        <authorList>
            <consortium name="Ensembl"/>
        </authorList>
    </citation>
    <scope>IDENTIFICATION</scope>
</reference>
<reference evidence="1" key="2">
    <citation type="submission" date="2025-09" db="UniProtKB">
        <authorList>
            <consortium name="Ensembl"/>
        </authorList>
    </citation>
    <scope>IDENTIFICATION</scope>
</reference>
<dbReference type="Ensembl" id="ENSSRHT00000012039.1">
    <property type="protein sequence ID" value="ENSSRHP00000011595.1"/>
    <property type="gene ID" value="ENSSRHG00000006703.1"/>
</dbReference>
<dbReference type="AlphaFoldDB" id="A0A673GGP4"/>
<sequence>MASLPASERRAFALKINSSSRSFPHVSLQGKKKGRMIEKIWQSISEQFSLISV</sequence>
<dbReference type="Proteomes" id="UP000472270">
    <property type="component" value="Unassembled WGS sequence"/>
</dbReference>
<evidence type="ECO:0000313" key="2">
    <source>
        <dbReference type="Proteomes" id="UP000472270"/>
    </source>
</evidence>
<organism evidence="1 2">
    <name type="scientific">Sinocyclocheilus rhinocerous</name>
    <dbReference type="NCBI Taxonomy" id="307959"/>
    <lineage>
        <taxon>Eukaryota</taxon>
        <taxon>Metazoa</taxon>
        <taxon>Chordata</taxon>
        <taxon>Craniata</taxon>
        <taxon>Vertebrata</taxon>
        <taxon>Euteleostomi</taxon>
        <taxon>Actinopterygii</taxon>
        <taxon>Neopterygii</taxon>
        <taxon>Teleostei</taxon>
        <taxon>Ostariophysi</taxon>
        <taxon>Cypriniformes</taxon>
        <taxon>Cyprinidae</taxon>
        <taxon>Cyprininae</taxon>
        <taxon>Sinocyclocheilus</taxon>
    </lineage>
</organism>